<feature type="compositionally biased region" description="Low complexity" evidence="1">
    <location>
        <begin position="72"/>
        <end position="84"/>
    </location>
</feature>
<proteinExistence type="predicted"/>
<reference evidence="2 3" key="1">
    <citation type="submission" date="2016-07" db="EMBL/GenBank/DDBJ databases">
        <title>Pervasive Adenine N6-methylation of Active Genes in Fungi.</title>
        <authorList>
            <consortium name="DOE Joint Genome Institute"/>
            <person name="Mondo S.J."/>
            <person name="Dannebaum R.O."/>
            <person name="Kuo R.C."/>
            <person name="Labutti K."/>
            <person name="Haridas S."/>
            <person name="Kuo A."/>
            <person name="Salamov A."/>
            <person name="Ahrendt S.R."/>
            <person name="Lipzen A."/>
            <person name="Sullivan W."/>
            <person name="Andreopoulos W.B."/>
            <person name="Clum A."/>
            <person name="Lindquist E."/>
            <person name="Daum C."/>
            <person name="Ramamoorthy G.K."/>
            <person name="Gryganskyi A."/>
            <person name="Culley D."/>
            <person name="Magnuson J.K."/>
            <person name="James T.Y."/>
            <person name="O'Malley M.A."/>
            <person name="Stajich J.E."/>
            <person name="Spatafora J.W."/>
            <person name="Visel A."/>
            <person name="Grigoriev I.V."/>
        </authorList>
    </citation>
    <scope>NUCLEOTIDE SEQUENCE [LARGE SCALE GENOMIC DNA]</scope>
    <source>
        <strain evidence="2 3">CBS 931.73</strain>
    </source>
</reference>
<dbReference type="InParanoid" id="A0A1Y1YZ97"/>
<keyword evidence="3" id="KW-1185">Reference proteome</keyword>
<protein>
    <submittedName>
        <fullName evidence="2">Uncharacterized protein</fullName>
    </submittedName>
</protein>
<name>A0A1Y1YZ97_9FUNG</name>
<feature type="compositionally biased region" description="Polar residues" evidence="1">
    <location>
        <begin position="52"/>
        <end position="66"/>
    </location>
</feature>
<dbReference type="AlphaFoldDB" id="A0A1Y1YZ97"/>
<dbReference type="Proteomes" id="UP000193498">
    <property type="component" value="Unassembled WGS sequence"/>
</dbReference>
<accession>A0A1Y1YZ97</accession>
<feature type="compositionally biased region" description="Polar residues" evidence="1">
    <location>
        <begin position="1"/>
        <end position="13"/>
    </location>
</feature>
<feature type="region of interest" description="Disordered" evidence="1">
    <location>
        <begin position="1"/>
        <end position="100"/>
    </location>
</feature>
<sequence>MASHTPKSSNGSHYSPRVAPPQPKPLPGISLSTRNLVPLQPQPRPHPLFHAVQSSEDSVALSNPQQVVEAGSTSTSSPSNLSKTPVQQAPLGAQNETPERTPIRLIRQVANNLNLINGEMKSRMPDKIVIASPQTPGTENDSSWNTSQNSYINSSSLSTDVSPLKIFDPGRRQDDAKSKVPTTLLNEDLLYEGLDKQLASLTTQPSSLASIFFTCDQKDVKLPVNNLFQGNVVVPNVHFRLRYIKPLKVAEGDVLNSLKLNRCQDGNIGYIVLDNSGSLNVVSEETVRRKQNRIVGLWAYNVEVSNSGLVDKIIQYIAW</sequence>
<organism evidence="2 3">
    <name type="scientific">Basidiobolus meristosporus CBS 931.73</name>
    <dbReference type="NCBI Taxonomy" id="1314790"/>
    <lineage>
        <taxon>Eukaryota</taxon>
        <taxon>Fungi</taxon>
        <taxon>Fungi incertae sedis</taxon>
        <taxon>Zoopagomycota</taxon>
        <taxon>Entomophthoromycotina</taxon>
        <taxon>Basidiobolomycetes</taxon>
        <taxon>Basidiobolales</taxon>
        <taxon>Basidiobolaceae</taxon>
        <taxon>Basidiobolus</taxon>
    </lineage>
</organism>
<evidence type="ECO:0000256" key="1">
    <source>
        <dbReference type="SAM" id="MobiDB-lite"/>
    </source>
</evidence>
<gene>
    <name evidence="2" type="ORF">K493DRAFT_334278</name>
</gene>
<feature type="non-terminal residue" evidence="2">
    <location>
        <position position="319"/>
    </location>
</feature>
<dbReference type="EMBL" id="MCFE01000047">
    <property type="protein sequence ID" value="ORY03351.1"/>
    <property type="molecule type" value="Genomic_DNA"/>
</dbReference>
<evidence type="ECO:0000313" key="2">
    <source>
        <dbReference type="EMBL" id="ORY03351.1"/>
    </source>
</evidence>
<comment type="caution">
    <text evidence="2">The sequence shown here is derived from an EMBL/GenBank/DDBJ whole genome shotgun (WGS) entry which is preliminary data.</text>
</comment>
<evidence type="ECO:0000313" key="3">
    <source>
        <dbReference type="Proteomes" id="UP000193498"/>
    </source>
</evidence>